<accession>A0A3L6S3N6</accession>
<keyword evidence="3" id="KW-1185">Reference proteome</keyword>
<proteinExistence type="predicted"/>
<sequence length="169" mass="19412">MASDSSAPSSPIVADYGNVAPPPSESWAPSTLTEEDLQEMEMRGLLPERAISGWKCCYDQEFLSEDRTKTKCNVSRAEAASRVARIMSGEVRDKGCPKAYCLKPPTTEVWVLEFWSLHRCRRGSWGRRLTLRRAFKAGGVTRRWRWWRRRTGCWGRFRDQEAAPPRCAR</sequence>
<evidence type="ECO:0000313" key="3">
    <source>
        <dbReference type="Proteomes" id="UP000275267"/>
    </source>
</evidence>
<dbReference type="EMBL" id="PQIB02000005">
    <property type="protein sequence ID" value="RLN15570.1"/>
    <property type="molecule type" value="Genomic_DNA"/>
</dbReference>
<dbReference type="AlphaFoldDB" id="A0A3L6S3N6"/>
<comment type="caution">
    <text evidence="2">The sequence shown here is derived from an EMBL/GenBank/DDBJ whole genome shotgun (WGS) entry which is preliminary data.</text>
</comment>
<evidence type="ECO:0000256" key="1">
    <source>
        <dbReference type="SAM" id="MobiDB-lite"/>
    </source>
</evidence>
<evidence type="ECO:0000313" key="2">
    <source>
        <dbReference type="EMBL" id="RLN15570.1"/>
    </source>
</evidence>
<reference evidence="3" key="1">
    <citation type="journal article" date="2019" name="Nat. Commun.">
        <title>The genome of broomcorn millet.</title>
        <authorList>
            <person name="Zou C."/>
            <person name="Miki D."/>
            <person name="Li D."/>
            <person name="Tang Q."/>
            <person name="Xiao L."/>
            <person name="Rajput S."/>
            <person name="Deng P."/>
            <person name="Jia W."/>
            <person name="Huang R."/>
            <person name="Zhang M."/>
            <person name="Sun Y."/>
            <person name="Hu J."/>
            <person name="Fu X."/>
            <person name="Schnable P.S."/>
            <person name="Li F."/>
            <person name="Zhang H."/>
            <person name="Feng B."/>
            <person name="Zhu X."/>
            <person name="Liu R."/>
            <person name="Schnable J.C."/>
            <person name="Zhu J.-K."/>
            <person name="Zhang H."/>
        </authorList>
    </citation>
    <scope>NUCLEOTIDE SEQUENCE [LARGE SCALE GENOMIC DNA]</scope>
</reference>
<name>A0A3L6S3N6_PANMI</name>
<feature type="region of interest" description="Disordered" evidence="1">
    <location>
        <begin position="1"/>
        <end position="30"/>
    </location>
</feature>
<dbReference type="Proteomes" id="UP000275267">
    <property type="component" value="Unassembled WGS sequence"/>
</dbReference>
<protein>
    <submittedName>
        <fullName evidence="2">Uncharacterized protein</fullName>
    </submittedName>
</protein>
<organism evidence="2 3">
    <name type="scientific">Panicum miliaceum</name>
    <name type="common">Proso millet</name>
    <name type="synonym">Broomcorn millet</name>
    <dbReference type="NCBI Taxonomy" id="4540"/>
    <lineage>
        <taxon>Eukaryota</taxon>
        <taxon>Viridiplantae</taxon>
        <taxon>Streptophyta</taxon>
        <taxon>Embryophyta</taxon>
        <taxon>Tracheophyta</taxon>
        <taxon>Spermatophyta</taxon>
        <taxon>Magnoliopsida</taxon>
        <taxon>Liliopsida</taxon>
        <taxon>Poales</taxon>
        <taxon>Poaceae</taxon>
        <taxon>PACMAD clade</taxon>
        <taxon>Panicoideae</taxon>
        <taxon>Panicodae</taxon>
        <taxon>Paniceae</taxon>
        <taxon>Panicinae</taxon>
        <taxon>Panicum</taxon>
        <taxon>Panicum sect. Panicum</taxon>
    </lineage>
</organism>
<gene>
    <name evidence="2" type="ORF">C2845_PM02G20500</name>
</gene>